<gene>
    <name evidence="8" type="ORF">VZC37_22600</name>
</gene>
<feature type="region of interest" description="Disordered" evidence="6">
    <location>
        <begin position="125"/>
        <end position="155"/>
    </location>
</feature>
<evidence type="ECO:0000256" key="5">
    <source>
        <dbReference type="SAM" id="Coils"/>
    </source>
</evidence>
<feature type="compositionally biased region" description="Acidic residues" evidence="6">
    <location>
        <begin position="128"/>
        <end position="137"/>
    </location>
</feature>
<dbReference type="Gene3D" id="3.40.50.1980">
    <property type="entry name" value="Nitrogenase molybdenum iron protein domain"/>
    <property type="match status" value="2"/>
</dbReference>
<accession>A0ABU7MJF6</accession>
<keyword evidence="4 7" id="KW-0732">Signal</keyword>
<dbReference type="PROSITE" id="PS51257">
    <property type="entry name" value="PROKAR_LIPOPROTEIN"/>
    <property type="match status" value="1"/>
</dbReference>
<dbReference type="SUPFAM" id="SSF53807">
    <property type="entry name" value="Helical backbone' metal receptor"/>
    <property type="match status" value="1"/>
</dbReference>
<feature type="coiled-coil region" evidence="5">
    <location>
        <begin position="189"/>
        <end position="216"/>
    </location>
</feature>
<dbReference type="Pfam" id="PF01297">
    <property type="entry name" value="ZnuA"/>
    <property type="match status" value="1"/>
</dbReference>
<organism evidence="8 9">
    <name type="scientific">Gordonia sesuvii</name>
    <dbReference type="NCBI Taxonomy" id="3116777"/>
    <lineage>
        <taxon>Bacteria</taxon>
        <taxon>Bacillati</taxon>
        <taxon>Actinomycetota</taxon>
        <taxon>Actinomycetes</taxon>
        <taxon>Mycobacteriales</taxon>
        <taxon>Gordoniaceae</taxon>
        <taxon>Gordonia</taxon>
    </lineage>
</organism>
<evidence type="ECO:0000256" key="4">
    <source>
        <dbReference type="ARBA" id="ARBA00022729"/>
    </source>
</evidence>
<evidence type="ECO:0000256" key="7">
    <source>
        <dbReference type="SAM" id="SignalP"/>
    </source>
</evidence>
<evidence type="ECO:0000256" key="1">
    <source>
        <dbReference type="ARBA" id="ARBA00004196"/>
    </source>
</evidence>
<dbReference type="PANTHER" id="PTHR42953">
    <property type="entry name" value="HIGH-AFFINITY ZINC UPTAKE SYSTEM PROTEIN ZNUA-RELATED"/>
    <property type="match status" value="1"/>
</dbReference>
<comment type="subcellular location">
    <subcellularLocation>
        <location evidence="1">Cell envelope</location>
    </subcellularLocation>
</comment>
<keyword evidence="2" id="KW-0813">Transport</keyword>
<evidence type="ECO:0000256" key="6">
    <source>
        <dbReference type="SAM" id="MobiDB-lite"/>
    </source>
</evidence>
<keyword evidence="5" id="KW-0175">Coiled coil</keyword>
<feature type="compositionally biased region" description="Basic and acidic residues" evidence="6">
    <location>
        <begin position="138"/>
        <end position="155"/>
    </location>
</feature>
<dbReference type="PANTHER" id="PTHR42953:SF1">
    <property type="entry name" value="METAL-BINDING PROTEIN HI_0362-RELATED"/>
    <property type="match status" value="1"/>
</dbReference>
<sequence length="336" mass="34729">MRRALTTTVAMIGAGALALSGCSDDNGTDASGAAPGTPTVVTSTNVWASVASAVGGENATVTAMFTDPSADPHEFEPSAADTAEVADADLVVLNGGHYDQYLEDAVADTGVPAVNAFELFEAHASDGEAQESDSAESGDDHAGHDHGDHDHADHDHSAMNEHVFYDLEVVGEVATQVGDQLAEIAPDHADTYRANAEAFNAEIDGLQENLAQIRTAHDGTEVAQTEPLADYLLAEAGLVDAAPAGFTQAVEEGQSPSAADRAALEDLLTGHEVHSLIYNTQAVDSVTEAVLATAQGANVPVVEFTETLPDGVDGYVAWQTAQIDALRTALDSDTAH</sequence>
<name>A0ABU7MJF6_9ACTN</name>
<proteinExistence type="predicted"/>
<keyword evidence="3" id="KW-0479">Metal-binding</keyword>
<dbReference type="InterPro" id="IPR006127">
    <property type="entry name" value="ZnuA-like"/>
</dbReference>
<protein>
    <submittedName>
        <fullName evidence="8">Zinc ABC transporter substrate-binding protein</fullName>
    </submittedName>
</protein>
<evidence type="ECO:0000313" key="8">
    <source>
        <dbReference type="EMBL" id="MEE3853145.1"/>
    </source>
</evidence>
<comment type="caution">
    <text evidence="8">The sequence shown here is derived from an EMBL/GenBank/DDBJ whole genome shotgun (WGS) entry which is preliminary data.</text>
</comment>
<evidence type="ECO:0000256" key="2">
    <source>
        <dbReference type="ARBA" id="ARBA00022448"/>
    </source>
</evidence>
<dbReference type="Proteomes" id="UP001347146">
    <property type="component" value="Unassembled WGS sequence"/>
</dbReference>
<reference evidence="8 9" key="1">
    <citation type="submission" date="2024-01" db="EMBL/GenBank/DDBJ databases">
        <title>Draft genome sequence of Gordonia sp. LSe1-13.</title>
        <authorList>
            <person name="Suphannarot A."/>
            <person name="Mingma R."/>
        </authorList>
    </citation>
    <scope>NUCLEOTIDE SEQUENCE [LARGE SCALE GENOMIC DNA]</scope>
    <source>
        <strain evidence="8 9">LSe1-13</strain>
    </source>
</reference>
<feature type="chain" id="PRO_5046669483" evidence="7">
    <location>
        <begin position="19"/>
        <end position="336"/>
    </location>
</feature>
<keyword evidence="9" id="KW-1185">Reference proteome</keyword>
<evidence type="ECO:0000256" key="3">
    <source>
        <dbReference type="ARBA" id="ARBA00022723"/>
    </source>
</evidence>
<feature type="signal peptide" evidence="7">
    <location>
        <begin position="1"/>
        <end position="18"/>
    </location>
</feature>
<dbReference type="InterPro" id="IPR050492">
    <property type="entry name" value="Bact_metal-bind_prot9"/>
</dbReference>
<dbReference type="RefSeq" id="WP_330436031.1">
    <property type="nucleotide sequence ID" value="NZ_JAZDUF010000009.1"/>
</dbReference>
<evidence type="ECO:0000313" key="9">
    <source>
        <dbReference type="Proteomes" id="UP001347146"/>
    </source>
</evidence>
<dbReference type="EMBL" id="JAZDUF010000009">
    <property type="protein sequence ID" value="MEE3853145.1"/>
    <property type="molecule type" value="Genomic_DNA"/>
</dbReference>